<organism evidence="1 2">
    <name type="scientific">Azospirillum lipoferum</name>
    <dbReference type="NCBI Taxonomy" id="193"/>
    <lineage>
        <taxon>Bacteria</taxon>
        <taxon>Pseudomonadati</taxon>
        <taxon>Pseudomonadota</taxon>
        <taxon>Alphaproteobacteria</taxon>
        <taxon>Rhodospirillales</taxon>
        <taxon>Azospirillaceae</taxon>
        <taxon>Azospirillum</taxon>
    </lineage>
</organism>
<comment type="caution">
    <text evidence="1">The sequence shown here is derived from an EMBL/GenBank/DDBJ whole genome shotgun (WGS) entry which is preliminary data.</text>
</comment>
<evidence type="ECO:0000313" key="2">
    <source>
        <dbReference type="Proteomes" id="UP000324927"/>
    </source>
</evidence>
<gene>
    <name evidence="1" type="ORF">FZ942_25150</name>
</gene>
<dbReference type="OrthoDB" id="7376129at2"/>
<dbReference type="AlphaFoldDB" id="A0A5A9GHM7"/>
<sequence>MPVPLGFERPAPMTVPAVLRDVAQYGAYAAGRGRHAGLLVAVLLLAGCPANTAGPWGGADVTAANPNARTATPPVPRQKPVRKIADAAALAPALPMPQPGPPVTTGDLAVTQNAGQNSPQASTQLAAIAPDTVPQTTSASANAAAMPTTVPSMGGMSTQPATINADPDSLVGLDEVQTLKLLGSPVAREEAPPAKIWRYAKGDCTLKVFFFMDMTSSQDFRALSYDMKSSQNVPDADHRCFAQLLAQADAGRPARPGFQ</sequence>
<keyword evidence="2" id="KW-1185">Reference proteome</keyword>
<accession>A0A5A9GHM7</accession>
<dbReference type="Proteomes" id="UP000324927">
    <property type="component" value="Unassembled WGS sequence"/>
</dbReference>
<dbReference type="EMBL" id="VTTN01000012">
    <property type="protein sequence ID" value="KAA0593224.1"/>
    <property type="molecule type" value="Genomic_DNA"/>
</dbReference>
<evidence type="ECO:0000313" key="1">
    <source>
        <dbReference type="EMBL" id="KAA0593224.1"/>
    </source>
</evidence>
<reference evidence="1 2" key="1">
    <citation type="submission" date="2019-08" db="EMBL/GenBank/DDBJ databases">
        <authorList>
            <person name="Grouzdev D."/>
            <person name="Tikhonova E."/>
            <person name="Kravchenko I."/>
        </authorList>
    </citation>
    <scope>NUCLEOTIDE SEQUENCE [LARGE SCALE GENOMIC DNA]</scope>
    <source>
        <strain evidence="1 2">59b</strain>
    </source>
</reference>
<protein>
    <submittedName>
        <fullName evidence="1">Uncharacterized protein</fullName>
    </submittedName>
</protein>
<proteinExistence type="predicted"/>
<name>A0A5A9GHM7_AZOLI</name>